<evidence type="ECO:0000313" key="2">
    <source>
        <dbReference type="Proteomes" id="UP001140511"/>
    </source>
</evidence>
<dbReference type="InterPro" id="IPR052058">
    <property type="entry name" value="Alcohol_O-acetyltransferase"/>
</dbReference>
<dbReference type="AlphaFoldDB" id="A0A9W9BKB5"/>
<evidence type="ECO:0000313" key="1">
    <source>
        <dbReference type="EMBL" id="KAJ4861433.1"/>
    </source>
</evidence>
<dbReference type="Proteomes" id="UP001140511">
    <property type="component" value="Unassembled WGS sequence"/>
</dbReference>
<accession>A0A9W9BKB5</accession>
<dbReference type="Gene3D" id="3.30.559.10">
    <property type="entry name" value="Chloramphenicol acetyltransferase-like domain"/>
    <property type="match status" value="1"/>
</dbReference>
<dbReference type="RefSeq" id="XP_056030489.1">
    <property type="nucleotide sequence ID" value="XM_056169597.1"/>
</dbReference>
<dbReference type="InterPro" id="IPR010828">
    <property type="entry name" value="Atf2/Sli1-like"/>
</dbReference>
<dbReference type="GeneID" id="80864285"/>
<dbReference type="PANTHER" id="PTHR28037:SF1">
    <property type="entry name" value="ALCOHOL O-ACETYLTRANSFERASE 1-RELATED"/>
    <property type="match status" value="1"/>
</dbReference>
<reference evidence="1" key="1">
    <citation type="submission" date="2022-09" db="EMBL/GenBank/DDBJ databases">
        <title>Chromosome-level assembly of Trichoderma breve T069, a fungus used in development of biopesticide product.</title>
        <authorList>
            <person name="Lin R."/>
            <person name="Liu T."/>
        </authorList>
    </citation>
    <scope>NUCLEOTIDE SEQUENCE</scope>
    <source>
        <strain evidence="1">T069</strain>
    </source>
</reference>
<keyword evidence="2" id="KW-1185">Reference proteome</keyword>
<proteinExistence type="predicted"/>
<dbReference type="Pfam" id="PF07247">
    <property type="entry name" value="AATase"/>
    <property type="match status" value="2"/>
</dbReference>
<organism evidence="1 2">
    <name type="scientific">Trichoderma breve</name>
    <dbReference type="NCBI Taxonomy" id="2034170"/>
    <lineage>
        <taxon>Eukaryota</taxon>
        <taxon>Fungi</taxon>
        <taxon>Dikarya</taxon>
        <taxon>Ascomycota</taxon>
        <taxon>Pezizomycotina</taxon>
        <taxon>Sordariomycetes</taxon>
        <taxon>Hypocreomycetidae</taxon>
        <taxon>Hypocreales</taxon>
        <taxon>Hypocreaceae</taxon>
        <taxon>Trichoderma</taxon>
    </lineage>
</organism>
<dbReference type="EMBL" id="JAOPEN010000002">
    <property type="protein sequence ID" value="KAJ4861433.1"/>
    <property type="molecule type" value="Genomic_DNA"/>
</dbReference>
<dbReference type="InterPro" id="IPR023213">
    <property type="entry name" value="CAT-like_dom_sf"/>
</dbReference>
<protein>
    <submittedName>
        <fullName evidence="1">Alcohol acetyltransferase domain-containing protein</fullName>
    </submittedName>
</protein>
<dbReference type="GO" id="GO:0008080">
    <property type="term" value="F:N-acetyltransferase activity"/>
    <property type="evidence" value="ECO:0007669"/>
    <property type="project" value="TreeGrafter"/>
</dbReference>
<comment type="caution">
    <text evidence="1">The sequence shown here is derived from an EMBL/GenBank/DDBJ whole genome shotgun (WGS) entry which is preliminary data.</text>
</comment>
<gene>
    <name evidence="1" type="ORF">T069G_02387</name>
</gene>
<name>A0A9W9BKB5_9HYPO</name>
<dbReference type="PANTHER" id="PTHR28037">
    <property type="entry name" value="ALCOHOL O-ACETYLTRANSFERASE 1-RELATED"/>
    <property type="match status" value="1"/>
</dbReference>
<dbReference type="SUPFAM" id="SSF52777">
    <property type="entry name" value="CoA-dependent acyltransferases"/>
    <property type="match status" value="1"/>
</dbReference>
<sequence>MLSMKQLKKLRPLVSLGKLEQVSACCHHLGYFNNVGLSAHYRLPRSSSFAVSDLRKLVYAAAGDVINKHPVLFAIPANEDTPNAYFVSLPSIDLGQSIKFLIRSKPLNILDEGEDEELDAVLEDQHNTNFKNDYGTAPFWRLIILQDTEEDMSFTASFIYHHAIGDGFSGLVFHNTFLDSLETVSSSPISSLQSKQIILPDDDVQIMPALGALHPLPINPNPPLHSATNLDGWTGNSIRCPCISRWISFHISSGTSESFFRKCKQKGLSVASVVSSVIATTLFNILPPNIEALTCIIPVNLRPWLRLSSEATKTAMGSYFDATRVQLIRPSQHSENPSPADDIWTCAQQASKGIRHYLDNVSPSGEPYTAVSVLETIPDISAIFTSMVGKPRDAAFEVTNVGLFSSAVTSERKADTRWQVGKVLLSRSSLVSGAAITISIATGGDGSMTVGFSWQEGVVEDGLVREVSREVKKYFEDDS</sequence>